<gene>
    <name evidence="3" type="ORF">HYG82_19190</name>
</gene>
<keyword evidence="2" id="KW-0812">Transmembrane</keyword>
<evidence type="ECO:0000256" key="1">
    <source>
        <dbReference type="SAM" id="MobiDB-lite"/>
    </source>
</evidence>
<feature type="transmembrane region" description="Helical" evidence="2">
    <location>
        <begin position="120"/>
        <end position="140"/>
    </location>
</feature>
<keyword evidence="2" id="KW-1133">Transmembrane helix</keyword>
<accession>A0A7D5GWC5</accession>
<proteinExistence type="predicted"/>
<feature type="transmembrane region" description="Helical" evidence="2">
    <location>
        <begin position="81"/>
        <end position="99"/>
    </location>
</feature>
<feature type="transmembrane region" description="Helical" evidence="2">
    <location>
        <begin position="182"/>
        <end position="201"/>
    </location>
</feature>
<feature type="transmembrane region" description="Helical" evidence="2">
    <location>
        <begin position="55"/>
        <end position="75"/>
    </location>
</feature>
<keyword evidence="4" id="KW-1185">Reference proteome</keyword>
<feature type="region of interest" description="Disordered" evidence="1">
    <location>
        <begin position="1"/>
        <end position="27"/>
    </location>
</feature>
<name>A0A7D5GWC5_9EURY</name>
<dbReference type="AlphaFoldDB" id="A0A7D5GWC5"/>
<dbReference type="OrthoDB" id="186330at2157"/>
<evidence type="ECO:0000313" key="3">
    <source>
        <dbReference type="EMBL" id="QLG51286.1"/>
    </source>
</evidence>
<feature type="transmembrane region" description="Helical" evidence="2">
    <location>
        <begin position="146"/>
        <end position="170"/>
    </location>
</feature>
<sequence length="234" mass="26213">MSENVDRADDPSENVDRVDDPSEIDEPDVEALREDLERIKSAMAIEERYPGQRRLWLVHGALVGIAGITTNIAFVRPWPEYAYVLIWLLVFALIGLTQWHTVTSADSGTRNPDPGPNWTIVFGTLAVGLFVLTAIVNPVFADVENVLQGAYFFSLAFTVLGMGYLLAGSILRAARIRALDRYPFYVNGAWILTFALLMPYVDWLQYYGYGLFGTLFFVHGAGTYYLLTVRSTTN</sequence>
<protein>
    <submittedName>
        <fullName evidence="3">Uncharacterized protein</fullName>
    </submittedName>
</protein>
<dbReference type="EMBL" id="CP058601">
    <property type="protein sequence ID" value="QLG51286.1"/>
    <property type="molecule type" value="Genomic_DNA"/>
</dbReference>
<reference evidence="3 4" key="1">
    <citation type="submission" date="2020-07" db="EMBL/GenBank/DDBJ databases">
        <authorList>
            <person name="Cui H."/>
        </authorList>
    </citation>
    <scope>NUCLEOTIDE SEQUENCE [LARGE SCALE GENOMIC DNA]</scope>
    <source>
        <strain evidence="3 4">YPL8</strain>
    </source>
</reference>
<feature type="transmembrane region" description="Helical" evidence="2">
    <location>
        <begin position="207"/>
        <end position="227"/>
    </location>
</feature>
<organism evidence="3 4">
    <name type="scientific">Natrinema halophilum</name>
    <dbReference type="NCBI Taxonomy" id="1699371"/>
    <lineage>
        <taxon>Archaea</taxon>
        <taxon>Methanobacteriati</taxon>
        <taxon>Methanobacteriota</taxon>
        <taxon>Stenosarchaea group</taxon>
        <taxon>Halobacteria</taxon>
        <taxon>Halobacteriales</taxon>
        <taxon>Natrialbaceae</taxon>
        <taxon>Natrinema</taxon>
    </lineage>
</organism>
<feature type="compositionally biased region" description="Basic and acidic residues" evidence="1">
    <location>
        <begin position="1"/>
        <end position="20"/>
    </location>
</feature>
<dbReference type="Proteomes" id="UP000509241">
    <property type="component" value="Chromosome"/>
</dbReference>
<evidence type="ECO:0000313" key="4">
    <source>
        <dbReference type="Proteomes" id="UP000509241"/>
    </source>
</evidence>
<keyword evidence="2" id="KW-0472">Membrane</keyword>
<evidence type="ECO:0000256" key="2">
    <source>
        <dbReference type="SAM" id="Phobius"/>
    </source>
</evidence>
<dbReference type="KEGG" id="haly:HYG82_19190"/>